<keyword evidence="4" id="KW-1185">Reference proteome</keyword>
<reference evidence="3 4" key="1">
    <citation type="submission" date="2023-01" db="EMBL/GenBank/DDBJ databases">
        <title>Novel diversity within Roseofilum (Cyanobacteria; Desertifilaceae) from marine benthic mats with descriptions of four novel species.</title>
        <authorList>
            <person name="Wang Y."/>
            <person name="Berthold D.E."/>
            <person name="Hu J."/>
            <person name="Lefler F.W."/>
            <person name="Laughinghouse H.D. IV."/>
        </authorList>
    </citation>
    <scope>NUCLEOTIDE SEQUENCE [LARGE SCALE GENOMIC DNA]</scope>
    <source>
        <strain evidence="3 4">BLCC-M91</strain>
    </source>
</reference>
<organism evidence="3 4">
    <name type="scientific">Roseofilum halophilum BLCC-M91</name>
    <dbReference type="NCBI Taxonomy" id="3022259"/>
    <lineage>
        <taxon>Bacteria</taxon>
        <taxon>Bacillati</taxon>
        <taxon>Cyanobacteriota</taxon>
        <taxon>Cyanophyceae</taxon>
        <taxon>Desertifilales</taxon>
        <taxon>Desertifilaceae</taxon>
        <taxon>Roseofilum</taxon>
        <taxon>Roseofilum halophilum</taxon>
    </lineage>
</organism>
<keyword evidence="2" id="KW-1133">Transmembrane helix</keyword>
<evidence type="ECO:0000313" key="4">
    <source>
        <dbReference type="Proteomes" id="UP001231370"/>
    </source>
</evidence>
<feature type="transmembrane region" description="Helical" evidence="2">
    <location>
        <begin position="27"/>
        <end position="44"/>
    </location>
</feature>
<feature type="compositionally biased region" description="Polar residues" evidence="1">
    <location>
        <begin position="106"/>
        <end position="115"/>
    </location>
</feature>
<keyword evidence="2" id="KW-0472">Membrane</keyword>
<feature type="region of interest" description="Disordered" evidence="1">
    <location>
        <begin position="90"/>
        <end position="115"/>
    </location>
</feature>
<feature type="region of interest" description="Disordered" evidence="1">
    <location>
        <begin position="151"/>
        <end position="201"/>
    </location>
</feature>
<protein>
    <submittedName>
        <fullName evidence="3">Uncharacterized protein</fullName>
    </submittedName>
</protein>
<evidence type="ECO:0000256" key="1">
    <source>
        <dbReference type="SAM" id="MobiDB-lite"/>
    </source>
</evidence>
<accession>A0ABT7BMU0</accession>
<dbReference type="EMBL" id="JAQPOK010000125">
    <property type="protein sequence ID" value="MDJ1180519.1"/>
    <property type="molecule type" value="Genomic_DNA"/>
</dbReference>
<dbReference type="Proteomes" id="UP001231370">
    <property type="component" value="Unassembled WGS sequence"/>
</dbReference>
<evidence type="ECO:0000313" key="3">
    <source>
        <dbReference type="EMBL" id="MDJ1180519.1"/>
    </source>
</evidence>
<keyword evidence="2" id="KW-0812">Transmembrane</keyword>
<feature type="region of interest" description="Disordered" evidence="1">
    <location>
        <begin position="239"/>
        <end position="325"/>
    </location>
</feature>
<sequence>MKRSHRPTRKLSTPKRGLLSSINWRRAGLWWVFIPLSGAIAIFWKPMANPDTLHQMGDNISTNLQTLLSPITPYINSLQETLQRAQTIDPVQPSLARQEGDRDTDSTLPTGSDLLSDSELKQVMAALSLEEIGEEIDSLSSPSLSAPLSISLDLSPSGKKGKKGNNQKKSPLSASHPLVSSVPYWSRKPAQPEPEDNHSLYPTVTSILNSRTNDEVESVPSTLPTYGSSLLTSEITSNVTSNPQLPQTSLSRYSPPQTHSSPSSSSSSSERRSFGYSRLSPFINNNSESTAPNSLNPQPQFTAPSGSIRPRGYGLIEPTSSLSKD</sequence>
<evidence type="ECO:0000256" key="2">
    <source>
        <dbReference type="SAM" id="Phobius"/>
    </source>
</evidence>
<feature type="compositionally biased region" description="Polar residues" evidence="1">
    <location>
        <begin position="282"/>
        <end position="305"/>
    </location>
</feature>
<gene>
    <name evidence="3" type="ORF">PJF56_16785</name>
</gene>
<proteinExistence type="predicted"/>
<feature type="compositionally biased region" description="Polar residues" evidence="1">
    <location>
        <begin position="239"/>
        <end position="252"/>
    </location>
</feature>
<comment type="caution">
    <text evidence="3">The sequence shown here is derived from an EMBL/GenBank/DDBJ whole genome shotgun (WGS) entry which is preliminary data.</text>
</comment>
<feature type="compositionally biased region" description="Low complexity" evidence="1">
    <location>
        <begin position="254"/>
        <end position="278"/>
    </location>
</feature>
<dbReference type="RefSeq" id="WP_283763821.1">
    <property type="nucleotide sequence ID" value="NZ_JAQPOK010000125.1"/>
</dbReference>
<name>A0ABT7BMU0_9CYAN</name>